<name>A0A8J2KDR0_9HEXA</name>
<dbReference type="EMBL" id="CAJVCH010355025">
    <property type="protein sequence ID" value="CAG7815881.1"/>
    <property type="molecule type" value="Genomic_DNA"/>
</dbReference>
<keyword evidence="2" id="KW-1185">Reference proteome</keyword>
<reference evidence="1" key="1">
    <citation type="submission" date="2021-06" db="EMBL/GenBank/DDBJ databases">
        <authorList>
            <person name="Hodson N. C."/>
            <person name="Mongue J. A."/>
            <person name="Jaron S. K."/>
        </authorList>
    </citation>
    <scope>NUCLEOTIDE SEQUENCE</scope>
</reference>
<organism evidence="1 2">
    <name type="scientific">Allacma fusca</name>
    <dbReference type="NCBI Taxonomy" id="39272"/>
    <lineage>
        <taxon>Eukaryota</taxon>
        <taxon>Metazoa</taxon>
        <taxon>Ecdysozoa</taxon>
        <taxon>Arthropoda</taxon>
        <taxon>Hexapoda</taxon>
        <taxon>Collembola</taxon>
        <taxon>Symphypleona</taxon>
        <taxon>Sminthuridae</taxon>
        <taxon>Allacma</taxon>
    </lineage>
</organism>
<proteinExistence type="predicted"/>
<comment type="caution">
    <text evidence="1">The sequence shown here is derived from an EMBL/GenBank/DDBJ whole genome shotgun (WGS) entry which is preliminary data.</text>
</comment>
<feature type="non-terminal residue" evidence="1">
    <location>
        <position position="22"/>
    </location>
</feature>
<protein>
    <submittedName>
        <fullName evidence="1">Uncharacterized protein</fullName>
    </submittedName>
</protein>
<dbReference type="Proteomes" id="UP000708208">
    <property type="component" value="Unassembled WGS sequence"/>
</dbReference>
<dbReference type="AlphaFoldDB" id="A0A8J2KDR0"/>
<sequence>PNSINFDIDSESNGMLALCWNR</sequence>
<evidence type="ECO:0000313" key="2">
    <source>
        <dbReference type="Proteomes" id="UP000708208"/>
    </source>
</evidence>
<accession>A0A8J2KDR0</accession>
<evidence type="ECO:0000313" key="1">
    <source>
        <dbReference type="EMBL" id="CAG7815881.1"/>
    </source>
</evidence>
<gene>
    <name evidence="1" type="ORF">AFUS01_LOCUS26528</name>
</gene>